<evidence type="ECO:0000256" key="6">
    <source>
        <dbReference type="ARBA" id="ARBA00023601"/>
    </source>
</evidence>
<dbReference type="eggNOG" id="COG0641">
    <property type="taxonomic scope" value="Bacteria"/>
</dbReference>
<evidence type="ECO:0000313" key="9">
    <source>
        <dbReference type="Proteomes" id="UP000036196"/>
    </source>
</evidence>
<dbReference type="SFLD" id="SFLDG01384">
    <property type="entry name" value="thioether_bond_formation_requi"/>
    <property type="match status" value="1"/>
</dbReference>
<dbReference type="EMBL" id="LDZF01000002">
    <property type="protein sequence ID" value="KMK16030.1"/>
    <property type="molecule type" value="Genomic_DNA"/>
</dbReference>
<accession>A0A0J5LBX1</accession>
<reference evidence="8 9" key="1">
    <citation type="submission" date="2015-05" db="EMBL/GenBank/DDBJ databases">
        <title>Genome sequences of Pluralibacter gergoviae.</title>
        <authorList>
            <person name="Greninger A.L."/>
            <person name="Miller S."/>
        </authorList>
    </citation>
    <scope>NUCLEOTIDE SEQUENCE [LARGE SCALE GENOMIC DNA]</scope>
    <source>
        <strain evidence="8 9">JS81F13</strain>
    </source>
</reference>
<sequence>MPDIATLRRQQIPAIVDARSPVPFHILMKPIGPACNLACGYCYYPQGETPVRKMGDEMLTQFIRRYIDAQPAGAREINFVWQGGEPLLAGLRFYKKALAIQQRFAPPGVTISNSLQTNATLINDAWCRLFREHNFTLGVSLEGSAALQARHRPDRRGRSSYAAAERGIALLHRHQVDFNMLIVVHDEMAHDAAAVYDRAVGLGARYLQFQPLMSEGEALRQGYRLSAENWGRFMIGIWRQWRRRGDIGRVFIINIEQAWSQYFTHTSATCVHAARCGTNLVMEPDGQLYACDHLIGPEHRLGHLDTQPLPQAVEAATGFEFGVKKSQRTECQRCAVKMVCQGGCPAHLNAAGHNRLCSGYYHFFNEILTPLRPYSRDLSGLRAWRAAFVEGRPQTC</sequence>
<keyword evidence="5" id="KW-0411">Iron-sulfur</keyword>
<evidence type="ECO:0000256" key="1">
    <source>
        <dbReference type="ARBA" id="ARBA00001966"/>
    </source>
</evidence>
<dbReference type="Gene3D" id="3.20.20.70">
    <property type="entry name" value="Aldolase class I"/>
    <property type="match status" value="1"/>
</dbReference>
<dbReference type="SFLD" id="SFLDG01072">
    <property type="entry name" value="dehydrogenase_like"/>
    <property type="match status" value="1"/>
</dbReference>
<evidence type="ECO:0000256" key="2">
    <source>
        <dbReference type="ARBA" id="ARBA00022691"/>
    </source>
</evidence>
<evidence type="ECO:0000256" key="4">
    <source>
        <dbReference type="ARBA" id="ARBA00023004"/>
    </source>
</evidence>
<comment type="similarity">
    <text evidence="6">Belongs to the radical SAM superfamily. Anaerobic sulfatase-maturating enzyme family.</text>
</comment>
<dbReference type="PANTHER" id="PTHR43273">
    <property type="entry name" value="ANAEROBIC SULFATASE-MATURATING ENZYME HOMOLOG ASLB-RELATED"/>
    <property type="match status" value="1"/>
</dbReference>
<keyword evidence="4" id="KW-0408">Iron</keyword>
<dbReference type="Pfam" id="PF04055">
    <property type="entry name" value="Radical_SAM"/>
    <property type="match status" value="1"/>
</dbReference>
<gene>
    <name evidence="8" type="ORF">ABW06_02035</name>
</gene>
<dbReference type="SFLD" id="SFLDS00029">
    <property type="entry name" value="Radical_SAM"/>
    <property type="match status" value="1"/>
</dbReference>
<evidence type="ECO:0000313" key="8">
    <source>
        <dbReference type="EMBL" id="KMK16030.1"/>
    </source>
</evidence>
<dbReference type="InterPro" id="IPR013785">
    <property type="entry name" value="Aldolase_TIM"/>
</dbReference>
<keyword evidence="2" id="KW-0949">S-adenosyl-L-methionine</keyword>
<dbReference type="Proteomes" id="UP000036196">
    <property type="component" value="Unassembled WGS sequence"/>
</dbReference>
<evidence type="ECO:0000256" key="3">
    <source>
        <dbReference type="ARBA" id="ARBA00022723"/>
    </source>
</evidence>
<dbReference type="GO" id="GO:0016491">
    <property type="term" value="F:oxidoreductase activity"/>
    <property type="evidence" value="ECO:0007669"/>
    <property type="project" value="InterPro"/>
</dbReference>
<organism evidence="8 9">
    <name type="scientific">Pluralibacter gergoviae</name>
    <name type="common">Enterobacter gergoviae</name>
    <dbReference type="NCBI Taxonomy" id="61647"/>
    <lineage>
        <taxon>Bacteria</taxon>
        <taxon>Pseudomonadati</taxon>
        <taxon>Pseudomonadota</taxon>
        <taxon>Gammaproteobacteria</taxon>
        <taxon>Enterobacterales</taxon>
        <taxon>Enterobacteriaceae</taxon>
        <taxon>Pluralibacter</taxon>
    </lineage>
</organism>
<proteinExistence type="inferred from homology"/>
<name>A0A0J5LBX1_PLUGE</name>
<dbReference type="InterPro" id="IPR007197">
    <property type="entry name" value="rSAM"/>
</dbReference>
<dbReference type="InterPro" id="IPR058240">
    <property type="entry name" value="rSAM_sf"/>
</dbReference>
<dbReference type="NCBIfam" id="TIGR04085">
    <property type="entry name" value="rSAM_more_4Fe4S"/>
    <property type="match status" value="1"/>
</dbReference>
<dbReference type="CDD" id="cd01335">
    <property type="entry name" value="Radical_SAM"/>
    <property type="match status" value="1"/>
</dbReference>
<dbReference type="PANTHER" id="PTHR43273:SF3">
    <property type="entry name" value="ANAEROBIC SULFATASE-MATURATING ENZYME HOMOLOG ASLB-RELATED"/>
    <property type="match status" value="1"/>
</dbReference>
<keyword evidence="9" id="KW-1185">Reference proteome</keyword>
<dbReference type="SFLD" id="SFLDG01067">
    <property type="entry name" value="SPASM/twitch_domain_containing"/>
    <property type="match status" value="1"/>
</dbReference>
<feature type="domain" description="Radical SAM core" evidence="7">
    <location>
        <begin position="18"/>
        <end position="243"/>
    </location>
</feature>
<dbReference type="GO" id="GO:0051536">
    <property type="term" value="F:iron-sulfur cluster binding"/>
    <property type="evidence" value="ECO:0007669"/>
    <property type="project" value="UniProtKB-KW"/>
</dbReference>
<evidence type="ECO:0000259" key="7">
    <source>
        <dbReference type="PROSITE" id="PS51918"/>
    </source>
</evidence>
<comment type="cofactor">
    <cofactor evidence="1">
        <name>[4Fe-4S] cluster</name>
        <dbReference type="ChEBI" id="CHEBI:49883"/>
    </cofactor>
</comment>
<dbReference type="AlphaFoldDB" id="A0A0J5LBX1"/>
<dbReference type="InterPro" id="IPR023867">
    <property type="entry name" value="Sulphatase_maturase_rSAM"/>
</dbReference>
<dbReference type="GO" id="GO:0046872">
    <property type="term" value="F:metal ion binding"/>
    <property type="evidence" value="ECO:0007669"/>
    <property type="project" value="UniProtKB-KW"/>
</dbReference>
<dbReference type="NCBIfam" id="TIGR03942">
    <property type="entry name" value="sulfatase_rSAM"/>
    <property type="match status" value="1"/>
</dbReference>
<dbReference type="PROSITE" id="PS51918">
    <property type="entry name" value="RADICAL_SAM"/>
    <property type="match status" value="1"/>
</dbReference>
<dbReference type="SFLD" id="SFLDG01386">
    <property type="entry name" value="main_SPASM_domain-containing"/>
    <property type="match status" value="1"/>
</dbReference>
<protein>
    <submittedName>
        <fullName evidence="8">Radical SAM protein</fullName>
    </submittedName>
</protein>
<dbReference type="STRING" id="61647.LG71_13730"/>
<evidence type="ECO:0000256" key="5">
    <source>
        <dbReference type="ARBA" id="ARBA00023014"/>
    </source>
</evidence>
<keyword evidence="3" id="KW-0479">Metal-binding</keyword>
<dbReference type="SUPFAM" id="SSF102114">
    <property type="entry name" value="Radical SAM enzymes"/>
    <property type="match status" value="1"/>
</dbReference>
<dbReference type="RefSeq" id="WP_048278031.1">
    <property type="nucleotide sequence ID" value="NZ_LDZF01000002.1"/>
</dbReference>
<dbReference type="PATRIC" id="fig|61647.15.peg.1804"/>
<dbReference type="InterPro" id="IPR023885">
    <property type="entry name" value="4Fe4S-binding_SPASM_dom"/>
</dbReference>
<comment type="caution">
    <text evidence="8">The sequence shown here is derived from an EMBL/GenBank/DDBJ whole genome shotgun (WGS) entry which is preliminary data.</text>
</comment>